<gene>
    <name evidence="3" type="ORF">Pfra01_002174200</name>
</gene>
<dbReference type="Gene3D" id="3.10.10.10">
    <property type="entry name" value="HIV Type 1 Reverse Transcriptase, subunit A, domain 1"/>
    <property type="match status" value="1"/>
</dbReference>
<feature type="compositionally biased region" description="Basic and acidic residues" evidence="1">
    <location>
        <begin position="243"/>
        <end position="260"/>
    </location>
</feature>
<dbReference type="Proteomes" id="UP001165121">
    <property type="component" value="Unassembled WGS sequence"/>
</dbReference>
<evidence type="ECO:0000259" key="2">
    <source>
        <dbReference type="Pfam" id="PF00078"/>
    </source>
</evidence>
<dbReference type="InterPro" id="IPR043128">
    <property type="entry name" value="Rev_trsase/Diguanyl_cyclase"/>
</dbReference>
<feature type="compositionally biased region" description="Basic and acidic residues" evidence="1">
    <location>
        <begin position="61"/>
        <end position="70"/>
    </location>
</feature>
<organism evidence="3 4">
    <name type="scientific">Phytophthora fragariaefolia</name>
    <dbReference type="NCBI Taxonomy" id="1490495"/>
    <lineage>
        <taxon>Eukaryota</taxon>
        <taxon>Sar</taxon>
        <taxon>Stramenopiles</taxon>
        <taxon>Oomycota</taxon>
        <taxon>Peronosporomycetes</taxon>
        <taxon>Peronosporales</taxon>
        <taxon>Peronosporaceae</taxon>
        <taxon>Phytophthora</taxon>
    </lineage>
</organism>
<dbReference type="EMBL" id="BSXT01003162">
    <property type="protein sequence ID" value="GMF52879.1"/>
    <property type="molecule type" value="Genomic_DNA"/>
</dbReference>
<dbReference type="PANTHER" id="PTHR24559:SF444">
    <property type="entry name" value="REVERSE TRANSCRIPTASE DOMAIN-CONTAINING PROTEIN"/>
    <property type="match status" value="1"/>
</dbReference>
<dbReference type="InterPro" id="IPR043502">
    <property type="entry name" value="DNA/RNA_pol_sf"/>
</dbReference>
<feature type="compositionally biased region" description="Basic and acidic residues" evidence="1">
    <location>
        <begin position="1"/>
        <end position="34"/>
    </location>
</feature>
<sequence>MQHGKCPKEMAVRGTADGKSRADGREAERDEPTERAVGQNWGKSGGREASPTRISVGGGEVVDKTAKSVVDEQEDGGADGDTSRSGDVASVSAAEAKRAARISSGTTPAEKRRKEASRGEAQVGAAQDVLLAEFRERREQRAVVLRVKVRQEIAELREQADGRVSQRCRRTEAQVAAAVVRRAEEAKTRTPHTKVEAAVDGWLADVHCDEAGVPLKLEEMGTLHEMRAVRRDAVKRAKQQRVARREERLERRKREQRAEYLTDGAGARPTTDIAPGKRRRHKVYKYEKQGCYGDVELMPSGDGKSVRVVQLRTADGGEPSCLPTVLLALTKTHTQEVRLDTCAEYSVVSVGLRQYGRCVSRSAPVDVVEGFGGGTSRVLGVWRFSGTTPYRQRITIDVLVVDTSAEEFLVGEDWMVERQCNMNFRTRELRYIDADGEKVSCPFTCRGVTTLQQAGRRKALVRVARTAKLGNNTYSIVVRMTVNAEDGTTGIFLPKSKSKQHLLVAPTVDTALGTWIPTDDTMKLLEMNGELQRTGVAEWVATLNKQAAEPLKEEDKLDIGEMEPADRDLVVTLLHQFAELVEKKQGCPPLSKTGVEHHINTGSTAPNMLRRRRHAVAENEIIDKEVSEMLMNGVIEEGQGAWGFPVVLVRKKDGSVRFRIDYRALNDVTIKDVYTLPRVDETLEALHGSQRYTSLDLHSGYWQLGVAKEDKEKTDFTTRRGLFQFLRMPIGLCNEPSTFQRLMGCVL</sequence>
<name>A0A9W6Y4T4_9STRA</name>
<dbReference type="InterPro" id="IPR000477">
    <property type="entry name" value="RT_dom"/>
</dbReference>
<dbReference type="Gene3D" id="3.30.70.270">
    <property type="match status" value="1"/>
</dbReference>
<feature type="region of interest" description="Disordered" evidence="1">
    <location>
        <begin position="1"/>
        <end position="122"/>
    </location>
</feature>
<dbReference type="CDD" id="cd01647">
    <property type="entry name" value="RT_LTR"/>
    <property type="match status" value="1"/>
</dbReference>
<keyword evidence="4" id="KW-1185">Reference proteome</keyword>
<feature type="region of interest" description="Disordered" evidence="1">
    <location>
        <begin position="239"/>
        <end position="279"/>
    </location>
</feature>
<accession>A0A9W6Y4T4</accession>
<feature type="compositionally biased region" description="Basic and acidic residues" evidence="1">
    <location>
        <begin position="109"/>
        <end position="118"/>
    </location>
</feature>
<proteinExistence type="predicted"/>
<dbReference type="OrthoDB" id="1001400at2759"/>
<evidence type="ECO:0000313" key="4">
    <source>
        <dbReference type="Proteomes" id="UP001165121"/>
    </source>
</evidence>
<protein>
    <submittedName>
        <fullName evidence="3">Unnamed protein product</fullName>
    </submittedName>
</protein>
<evidence type="ECO:0000313" key="3">
    <source>
        <dbReference type="EMBL" id="GMF52879.1"/>
    </source>
</evidence>
<comment type="caution">
    <text evidence="3">The sequence shown here is derived from an EMBL/GenBank/DDBJ whole genome shotgun (WGS) entry which is preliminary data.</text>
</comment>
<dbReference type="Pfam" id="PF00078">
    <property type="entry name" value="RVT_1"/>
    <property type="match status" value="1"/>
</dbReference>
<evidence type="ECO:0000256" key="1">
    <source>
        <dbReference type="SAM" id="MobiDB-lite"/>
    </source>
</evidence>
<dbReference type="PANTHER" id="PTHR24559">
    <property type="entry name" value="TRANSPOSON TY3-I GAG-POL POLYPROTEIN"/>
    <property type="match status" value="1"/>
</dbReference>
<feature type="domain" description="Reverse transcriptase" evidence="2">
    <location>
        <begin position="649"/>
        <end position="744"/>
    </location>
</feature>
<dbReference type="InterPro" id="IPR053134">
    <property type="entry name" value="RNA-dir_DNA_polymerase"/>
</dbReference>
<dbReference type="SUPFAM" id="SSF56672">
    <property type="entry name" value="DNA/RNA polymerases"/>
    <property type="match status" value="1"/>
</dbReference>
<reference evidence="3" key="1">
    <citation type="submission" date="2023-04" db="EMBL/GenBank/DDBJ databases">
        <title>Phytophthora fragariaefolia NBRC 109709.</title>
        <authorList>
            <person name="Ichikawa N."/>
            <person name="Sato H."/>
            <person name="Tonouchi N."/>
        </authorList>
    </citation>
    <scope>NUCLEOTIDE SEQUENCE</scope>
    <source>
        <strain evidence="3">NBRC 109709</strain>
    </source>
</reference>
<dbReference type="AlphaFoldDB" id="A0A9W6Y4T4"/>